<proteinExistence type="predicted"/>
<dbReference type="Gene3D" id="1.10.10.10">
    <property type="entry name" value="Winged helix-like DNA-binding domain superfamily/Winged helix DNA-binding domain"/>
    <property type="match status" value="1"/>
</dbReference>
<dbReference type="InterPro" id="IPR036390">
    <property type="entry name" value="WH_DNA-bd_sf"/>
</dbReference>
<dbReference type="SUPFAM" id="SSF46785">
    <property type="entry name" value="Winged helix' DNA-binding domain"/>
    <property type="match status" value="1"/>
</dbReference>
<dbReference type="PROSITE" id="PS50995">
    <property type="entry name" value="HTH_MARR_2"/>
    <property type="match status" value="1"/>
</dbReference>
<dbReference type="Proteomes" id="UP000236754">
    <property type="component" value="Unassembled WGS sequence"/>
</dbReference>
<dbReference type="InterPro" id="IPR036388">
    <property type="entry name" value="WH-like_DNA-bd_sf"/>
</dbReference>
<evidence type="ECO:0000259" key="1">
    <source>
        <dbReference type="PROSITE" id="PS50995"/>
    </source>
</evidence>
<feature type="domain" description="HTH marR-type" evidence="1">
    <location>
        <begin position="47"/>
        <end position="181"/>
    </location>
</feature>
<dbReference type="EMBL" id="FNVU01000024">
    <property type="protein sequence ID" value="SEG91709.1"/>
    <property type="molecule type" value="Genomic_DNA"/>
</dbReference>
<dbReference type="PANTHER" id="PTHR33164:SF57">
    <property type="entry name" value="MARR-FAMILY TRANSCRIPTIONAL REGULATOR"/>
    <property type="match status" value="1"/>
</dbReference>
<dbReference type="GO" id="GO:0006950">
    <property type="term" value="P:response to stress"/>
    <property type="evidence" value="ECO:0007669"/>
    <property type="project" value="TreeGrafter"/>
</dbReference>
<organism evidence="2 3">
    <name type="scientific">Actinacidiphila yanglinensis</name>
    <dbReference type="NCBI Taxonomy" id="310779"/>
    <lineage>
        <taxon>Bacteria</taxon>
        <taxon>Bacillati</taxon>
        <taxon>Actinomycetota</taxon>
        <taxon>Actinomycetes</taxon>
        <taxon>Kitasatosporales</taxon>
        <taxon>Streptomycetaceae</taxon>
        <taxon>Actinacidiphila</taxon>
    </lineage>
</organism>
<sequence>MCHVRSAAARRHGRAGDDLAGRGCRRVWSSWDRMGDGVECGMDDEQRVNLGVLLFIPYRYTEDRMFRALQDAGFDDWTLAQCRVFQRIAPDGSRLTDLADQAQMTKQSAGVMVDQLERLGYVRRVPDPTDGRARLIVIEERGRRAVEVAAAALDEILAEWKTYLGTRNFALLHQILDQLREITDPYAP</sequence>
<keyword evidence="3" id="KW-1185">Reference proteome</keyword>
<dbReference type="InterPro" id="IPR000835">
    <property type="entry name" value="HTH_MarR-typ"/>
</dbReference>
<dbReference type="InterPro" id="IPR039422">
    <property type="entry name" value="MarR/SlyA-like"/>
</dbReference>
<evidence type="ECO:0000313" key="3">
    <source>
        <dbReference type="Proteomes" id="UP000236754"/>
    </source>
</evidence>
<dbReference type="SMART" id="SM00347">
    <property type="entry name" value="HTH_MARR"/>
    <property type="match status" value="1"/>
</dbReference>
<dbReference type="PANTHER" id="PTHR33164">
    <property type="entry name" value="TRANSCRIPTIONAL REGULATOR, MARR FAMILY"/>
    <property type="match status" value="1"/>
</dbReference>
<gene>
    <name evidence="2" type="ORF">SAMN05216223_12459</name>
</gene>
<dbReference type="Pfam" id="PF12802">
    <property type="entry name" value="MarR_2"/>
    <property type="match status" value="1"/>
</dbReference>
<name>A0A1H6E314_9ACTN</name>
<evidence type="ECO:0000313" key="2">
    <source>
        <dbReference type="EMBL" id="SEG91709.1"/>
    </source>
</evidence>
<dbReference type="GO" id="GO:0003700">
    <property type="term" value="F:DNA-binding transcription factor activity"/>
    <property type="evidence" value="ECO:0007669"/>
    <property type="project" value="InterPro"/>
</dbReference>
<protein>
    <submittedName>
        <fullName evidence="2">Transcriptional regulator, MarR family</fullName>
    </submittedName>
</protein>
<reference evidence="2 3" key="1">
    <citation type="submission" date="2016-10" db="EMBL/GenBank/DDBJ databases">
        <authorList>
            <person name="de Groot N.N."/>
        </authorList>
    </citation>
    <scope>NUCLEOTIDE SEQUENCE [LARGE SCALE GENOMIC DNA]</scope>
    <source>
        <strain evidence="2 3">CGMCC 4.2023</strain>
    </source>
</reference>
<accession>A0A1H6E314</accession>
<dbReference type="AlphaFoldDB" id="A0A1H6E314"/>